<evidence type="ECO:0000256" key="1">
    <source>
        <dbReference type="ARBA" id="ARBA00023172"/>
    </source>
</evidence>
<dbReference type="InterPro" id="IPR013762">
    <property type="entry name" value="Integrase-like_cat_sf"/>
</dbReference>
<dbReference type="OrthoDB" id="6819422at2"/>
<protein>
    <submittedName>
        <fullName evidence="3">Site-specific recombinase, phage integrase family</fullName>
    </submittedName>
</protein>
<dbReference type="eggNOG" id="COG0582">
    <property type="taxonomic scope" value="Bacteria"/>
</dbReference>
<dbReference type="InterPro" id="IPR002104">
    <property type="entry name" value="Integrase_catalytic"/>
</dbReference>
<feature type="domain" description="Tyr recombinase" evidence="2">
    <location>
        <begin position="153"/>
        <end position="382"/>
    </location>
</feature>
<dbReference type="GO" id="GO:0006310">
    <property type="term" value="P:DNA recombination"/>
    <property type="evidence" value="ECO:0007669"/>
    <property type="project" value="UniProtKB-KW"/>
</dbReference>
<evidence type="ECO:0000313" key="4">
    <source>
        <dbReference type="Proteomes" id="UP000012062"/>
    </source>
</evidence>
<evidence type="ECO:0000313" key="3">
    <source>
        <dbReference type="EMBL" id="CCV09560.1"/>
    </source>
</evidence>
<comment type="caution">
    <text evidence="3">The sequence shown here is derived from an EMBL/GenBank/DDBJ whole genome shotgun (WGS) entry which is preliminary data.</text>
</comment>
<dbReference type="GO" id="GO:0003677">
    <property type="term" value="F:DNA binding"/>
    <property type="evidence" value="ECO:0007669"/>
    <property type="project" value="InterPro"/>
</dbReference>
<reference evidence="3 4" key="1">
    <citation type="submission" date="2013-02" db="EMBL/GenBank/DDBJ databases">
        <authorList>
            <person name="Genoscope - CEA"/>
        </authorList>
    </citation>
    <scope>NUCLEOTIDE SEQUENCE [LARGE SCALE GENOMIC DNA]</scope>
    <source>
        <strain evidence="3 4">STM 2683</strain>
    </source>
</reference>
<dbReference type="RefSeq" id="WP_008878408.1">
    <property type="nucleotide sequence ID" value="NZ_CAUM01000188.1"/>
</dbReference>
<proteinExistence type="predicted"/>
<dbReference type="InterPro" id="IPR011010">
    <property type="entry name" value="DNA_brk_join_enz"/>
</dbReference>
<evidence type="ECO:0000259" key="2">
    <source>
        <dbReference type="PROSITE" id="PS51898"/>
    </source>
</evidence>
<organism evidence="3 4">
    <name type="scientific">Mesorhizobium metallidurans STM 2683</name>
    <dbReference type="NCBI Taxonomy" id="1297569"/>
    <lineage>
        <taxon>Bacteria</taxon>
        <taxon>Pseudomonadati</taxon>
        <taxon>Pseudomonadota</taxon>
        <taxon>Alphaproteobacteria</taxon>
        <taxon>Hyphomicrobiales</taxon>
        <taxon>Phyllobacteriaceae</taxon>
        <taxon>Mesorhizobium</taxon>
    </lineage>
</organism>
<dbReference type="AlphaFoldDB" id="M5F048"/>
<accession>M5F048</accession>
<dbReference type="Gene3D" id="1.10.443.10">
    <property type="entry name" value="Intergrase catalytic core"/>
    <property type="match status" value="1"/>
</dbReference>
<sequence>MKLRHPSLPPSLATWVLTDHHGRPRYWPTIWVEMVHARASSRTQQVHLGALNRLYASAAAQLGTDRLDNVLAAGDLDALEDVLAGFLGKLRNDGLISGADRSGAWRTAVRFVGDILRLRGGSSAAEVPELEAGLRRLERLYGQLSPTPPSTRTPLRALPALVIEDLWDQFDPTSPRNPFRSASLRWRNLLIFLLLLHLGLRRGEVGLLPANAIKDEFDPVTGEDRYWINVEPSPDFDPRYEAPGLKTETARRQLPVSHEILKVHDIYVRNYRAKGRHPFLITSQQTRPLSLRAFGYVFETITANLTSPARRALENRRLDSVSAHDLRHTAAVLRLHRYVEAGNDLPTAIEKLRVFFGWAHGSEMPRLYARAYFEPTLADVWNDSFDRFVDTLRQVEGVGPS</sequence>
<dbReference type="SUPFAM" id="SSF56349">
    <property type="entry name" value="DNA breaking-rejoining enzymes"/>
    <property type="match status" value="1"/>
</dbReference>
<dbReference type="EMBL" id="CAUM01000188">
    <property type="protein sequence ID" value="CCV09560.1"/>
    <property type="molecule type" value="Genomic_DNA"/>
</dbReference>
<gene>
    <name evidence="3" type="ORF">MESS2_p60026</name>
</gene>
<dbReference type="Proteomes" id="UP000012062">
    <property type="component" value="Unassembled WGS sequence"/>
</dbReference>
<keyword evidence="4" id="KW-1185">Reference proteome</keyword>
<keyword evidence="1" id="KW-0233">DNA recombination</keyword>
<name>M5F048_9HYPH</name>
<dbReference type="GO" id="GO:0015074">
    <property type="term" value="P:DNA integration"/>
    <property type="evidence" value="ECO:0007669"/>
    <property type="project" value="InterPro"/>
</dbReference>
<dbReference type="STRING" id="1297569.MESS2_p60026"/>
<dbReference type="PROSITE" id="PS51898">
    <property type="entry name" value="TYR_RECOMBINASE"/>
    <property type="match status" value="1"/>
</dbReference>